<dbReference type="InterPro" id="IPR051774">
    <property type="entry name" value="Sperm-specific_class_P"/>
</dbReference>
<dbReference type="InterPro" id="IPR008962">
    <property type="entry name" value="PapD-like_sf"/>
</dbReference>
<protein>
    <recommendedName>
        <fullName evidence="1">Major sperm protein</fullName>
    </recommendedName>
</protein>
<evidence type="ECO:0000259" key="2">
    <source>
        <dbReference type="PROSITE" id="PS50202"/>
    </source>
</evidence>
<dbReference type="PANTHER" id="PTHR22947">
    <property type="entry name" value="MAJOR SPERM PROTEIN"/>
    <property type="match status" value="1"/>
</dbReference>
<dbReference type="InterPro" id="IPR000535">
    <property type="entry name" value="MSP_dom"/>
</dbReference>
<name>A0A915CP92_9BILA</name>
<dbReference type="Gene3D" id="2.60.40.10">
    <property type="entry name" value="Immunoglobulins"/>
    <property type="match status" value="1"/>
</dbReference>
<dbReference type="PANTHER" id="PTHR22947:SF39">
    <property type="entry name" value="MSP DOMAIN-CONTAINING PROTEIN"/>
    <property type="match status" value="1"/>
</dbReference>
<reference evidence="4" key="1">
    <citation type="submission" date="2022-11" db="UniProtKB">
        <authorList>
            <consortium name="WormBaseParasite"/>
        </authorList>
    </citation>
    <scope>IDENTIFICATION</scope>
</reference>
<organism evidence="3 4">
    <name type="scientific">Ditylenchus dipsaci</name>
    <dbReference type="NCBI Taxonomy" id="166011"/>
    <lineage>
        <taxon>Eukaryota</taxon>
        <taxon>Metazoa</taxon>
        <taxon>Ecdysozoa</taxon>
        <taxon>Nematoda</taxon>
        <taxon>Chromadorea</taxon>
        <taxon>Rhabditida</taxon>
        <taxon>Tylenchina</taxon>
        <taxon>Tylenchomorpha</taxon>
        <taxon>Sphaerularioidea</taxon>
        <taxon>Anguinidae</taxon>
        <taxon>Anguininae</taxon>
        <taxon>Ditylenchus</taxon>
    </lineage>
</organism>
<dbReference type="Pfam" id="PF00635">
    <property type="entry name" value="Motile_Sperm"/>
    <property type="match status" value="1"/>
</dbReference>
<comment type="function">
    <text evidence="1">Central component in molecular interactions underlying sperm crawling. Forms an extensive filament system that extends from sperm villipoda, along the leading edge of the pseudopod.</text>
</comment>
<sequence>MKPSSQLVGFSIKRLFHRKTWLISYFSLCSNQMACLAVNPPKLEVSANGGVYNLHLANPGGTRIAFKFRSSNNNDYRLKQSLDLWKPEENMAMEVTRWSPKEDMLIIQFIEVAADVADPQAPFKSGSKCGEVNLPITAK</sequence>
<evidence type="ECO:0000256" key="1">
    <source>
        <dbReference type="RuleBase" id="RU003425"/>
    </source>
</evidence>
<keyword evidence="1" id="KW-0206">Cytoskeleton</keyword>
<evidence type="ECO:0000313" key="3">
    <source>
        <dbReference type="Proteomes" id="UP000887574"/>
    </source>
</evidence>
<accession>A0A915CP92</accession>
<dbReference type="AlphaFoldDB" id="A0A915CP92"/>
<dbReference type="PROSITE" id="PS50202">
    <property type="entry name" value="MSP"/>
    <property type="match status" value="1"/>
</dbReference>
<feature type="domain" description="MSP" evidence="2">
    <location>
        <begin position="35"/>
        <end position="139"/>
    </location>
</feature>
<dbReference type="SUPFAM" id="SSF49354">
    <property type="entry name" value="PapD-like"/>
    <property type="match status" value="1"/>
</dbReference>
<dbReference type="Proteomes" id="UP000887574">
    <property type="component" value="Unplaced"/>
</dbReference>
<dbReference type="WBParaSite" id="jg11133">
    <property type="protein sequence ID" value="jg11133"/>
    <property type="gene ID" value="jg11133"/>
</dbReference>
<proteinExistence type="predicted"/>
<keyword evidence="3" id="KW-1185">Reference proteome</keyword>
<evidence type="ECO:0000313" key="4">
    <source>
        <dbReference type="WBParaSite" id="jg11133"/>
    </source>
</evidence>
<keyword evidence="1" id="KW-0963">Cytoplasm</keyword>
<dbReference type="InterPro" id="IPR013783">
    <property type="entry name" value="Ig-like_fold"/>
</dbReference>